<dbReference type="Proteomes" id="UP000637267">
    <property type="component" value="Unassembled WGS sequence"/>
</dbReference>
<reference evidence="3" key="1">
    <citation type="journal article" date="2019" name="Int. J. Syst. Evol. Microbiol.">
        <title>The Global Catalogue of Microorganisms (GCM) 10K type strain sequencing project: providing services to taxonomists for standard genome sequencing and annotation.</title>
        <authorList>
            <consortium name="The Broad Institute Genomics Platform"/>
            <consortium name="The Broad Institute Genome Sequencing Center for Infectious Disease"/>
            <person name="Wu L."/>
            <person name="Ma J."/>
        </authorList>
    </citation>
    <scope>NUCLEOTIDE SEQUENCE [LARGE SCALE GENOMIC DNA]</scope>
    <source>
        <strain evidence="3">CGMCC 1.8859</strain>
    </source>
</reference>
<name>A0ABQ2P601_9NEIS</name>
<proteinExistence type="predicted"/>
<feature type="compositionally biased region" description="Basic and acidic residues" evidence="1">
    <location>
        <begin position="111"/>
        <end position="121"/>
    </location>
</feature>
<feature type="compositionally biased region" description="Polar residues" evidence="1">
    <location>
        <begin position="140"/>
        <end position="149"/>
    </location>
</feature>
<protein>
    <submittedName>
        <fullName evidence="2">Uncharacterized protein</fullName>
    </submittedName>
</protein>
<evidence type="ECO:0000313" key="3">
    <source>
        <dbReference type="Proteomes" id="UP000637267"/>
    </source>
</evidence>
<gene>
    <name evidence="2" type="ORF">GCM10010970_07930</name>
</gene>
<keyword evidence="3" id="KW-1185">Reference proteome</keyword>
<dbReference type="EMBL" id="BMLX01000001">
    <property type="protein sequence ID" value="GGP18897.1"/>
    <property type="molecule type" value="Genomic_DNA"/>
</dbReference>
<feature type="compositionally biased region" description="Polar residues" evidence="1">
    <location>
        <begin position="93"/>
        <end position="102"/>
    </location>
</feature>
<feature type="region of interest" description="Disordered" evidence="1">
    <location>
        <begin position="1"/>
        <end position="149"/>
    </location>
</feature>
<comment type="caution">
    <text evidence="2">The sequence shown here is derived from an EMBL/GenBank/DDBJ whole genome shotgun (WGS) entry which is preliminary data.</text>
</comment>
<organism evidence="2 3">
    <name type="scientific">Silvimonas iriomotensis</name>
    <dbReference type="NCBI Taxonomy" id="449662"/>
    <lineage>
        <taxon>Bacteria</taxon>
        <taxon>Pseudomonadati</taxon>
        <taxon>Pseudomonadota</taxon>
        <taxon>Betaproteobacteria</taxon>
        <taxon>Neisseriales</taxon>
        <taxon>Chitinibacteraceae</taxon>
        <taxon>Silvimonas</taxon>
    </lineage>
</organism>
<accession>A0ABQ2P601</accession>
<evidence type="ECO:0000313" key="2">
    <source>
        <dbReference type="EMBL" id="GGP18897.1"/>
    </source>
</evidence>
<evidence type="ECO:0000256" key="1">
    <source>
        <dbReference type="SAM" id="MobiDB-lite"/>
    </source>
</evidence>
<sequence>MPNAHAHHPPGVTRRTVMATHIPARPARVESAGKNTTQPATSPKPHPSIQPYSGHLAPDQTPEWMTDKGSSAGDGGGTGMGASTDAVKGPTRSIGTGTNPLTGENAGTGIGKEDVSAHGKATESATGGSGSSIDTDKQGKTVSVKSPKH</sequence>